<evidence type="ECO:0000259" key="2">
    <source>
        <dbReference type="Pfam" id="PF08450"/>
    </source>
</evidence>
<evidence type="ECO:0000256" key="1">
    <source>
        <dbReference type="ARBA" id="ARBA00022801"/>
    </source>
</evidence>
<organism evidence="3 4">
    <name type="scientific">Sphingomonas montanisoli</name>
    <dbReference type="NCBI Taxonomy" id="2606412"/>
    <lineage>
        <taxon>Bacteria</taxon>
        <taxon>Pseudomonadati</taxon>
        <taxon>Pseudomonadota</taxon>
        <taxon>Alphaproteobacteria</taxon>
        <taxon>Sphingomonadales</taxon>
        <taxon>Sphingomonadaceae</taxon>
        <taxon>Sphingomonas</taxon>
    </lineage>
</organism>
<evidence type="ECO:0000313" key="4">
    <source>
        <dbReference type="Proteomes" id="UP000322077"/>
    </source>
</evidence>
<dbReference type="EMBL" id="VTOU01000002">
    <property type="protein sequence ID" value="TZG27517.1"/>
    <property type="molecule type" value="Genomic_DNA"/>
</dbReference>
<dbReference type="InterPro" id="IPR011042">
    <property type="entry name" value="6-blade_b-propeller_TolB-like"/>
</dbReference>
<dbReference type="InterPro" id="IPR051262">
    <property type="entry name" value="SMP-30/CGR1_Lactonase"/>
</dbReference>
<gene>
    <name evidence="3" type="ORF">FYJ91_07970</name>
</gene>
<evidence type="ECO:0000313" key="3">
    <source>
        <dbReference type="EMBL" id="TZG27517.1"/>
    </source>
</evidence>
<accession>A0A5D9C8B6</accession>
<dbReference type="PANTHER" id="PTHR47572">
    <property type="entry name" value="LIPOPROTEIN-RELATED"/>
    <property type="match status" value="1"/>
</dbReference>
<dbReference type="Gene3D" id="2.120.10.30">
    <property type="entry name" value="TolB, C-terminal domain"/>
    <property type="match status" value="1"/>
</dbReference>
<name>A0A5D9C8B6_9SPHN</name>
<keyword evidence="4" id="KW-1185">Reference proteome</keyword>
<dbReference type="Pfam" id="PF08450">
    <property type="entry name" value="SGL"/>
    <property type="match status" value="1"/>
</dbReference>
<feature type="domain" description="SMP-30/Gluconolactonase/LRE-like region" evidence="2">
    <location>
        <begin position="17"/>
        <end position="264"/>
    </location>
</feature>
<dbReference type="PANTHER" id="PTHR47572:SF4">
    <property type="entry name" value="LACTONASE DRP35"/>
    <property type="match status" value="1"/>
</dbReference>
<keyword evidence="1" id="KW-0378">Hydrolase</keyword>
<comment type="caution">
    <text evidence="3">The sequence shown here is derived from an EMBL/GenBank/DDBJ whole genome shotgun (WGS) entry which is preliminary data.</text>
</comment>
<proteinExistence type="predicted"/>
<dbReference type="SUPFAM" id="SSF63829">
    <property type="entry name" value="Calcium-dependent phosphotriesterase"/>
    <property type="match status" value="1"/>
</dbReference>
<protein>
    <submittedName>
        <fullName evidence="3">SMP-30/gluconolactonase/LRE family protein</fullName>
    </submittedName>
</protein>
<dbReference type="GO" id="GO:0016787">
    <property type="term" value="F:hydrolase activity"/>
    <property type="evidence" value="ECO:0007669"/>
    <property type="project" value="UniProtKB-KW"/>
</dbReference>
<dbReference type="Proteomes" id="UP000322077">
    <property type="component" value="Unassembled WGS sequence"/>
</dbReference>
<sequence>MRMRDAEPFGEPGYFFEGPRWHDGRWWTSDMHGNVVRSWTPEGEGRDELRIEDRPSGLGWMPDGSLLVVSMEKRLLLRLQPGAVAPDVHADLNPITADVPGFINDIRVDREGRAYIGFDPDIKLCGFPSDKGRLLCVEPDGSARIVARDLQFPNAIMFSGQRLILADTAAACLYAYDIAPGGDLGPRSDWANLSAKRTDKVKYLFDGCDIDSAGHVWAADCSAGAWRIAPGGEVVDGVALPPDYTAYACGLGGEDGRTLLICAANRDHHDERVKAPKAKLFTARVDVPA</sequence>
<reference evidence="3 4" key="1">
    <citation type="submission" date="2019-08" db="EMBL/GenBank/DDBJ databases">
        <authorList>
            <person name="Wang G."/>
            <person name="Xu Z."/>
        </authorList>
    </citation>
    <scope>NUCLEOTIDE SEQUENCE [LARGE SCALE GENOMIC DNA]</scope>
    <source>
        <strain evidence="3 4">ZX</strain>
    </source>
</reference>
<dbReference type="AlphaFoldDB" id="A0A5D9C8B6"/>
<dbReference type="InterPro" id="IPR013658">
    <property type="entry name" value="SGL"/>
</dbReference>